<evidence type="ECO:0000313" key="3">
    <source>
        <dbReference type="EMBL" id="CAJ0586605.1"/>
    </source>
</evidence>
<keyword evidence="4" id="KW-1185">Reference proteome</keyword>
<dbReference type="InterPro" id="IPR001611">
    <property type="entry name" value="Leu-rich_rpt"/>
</dbReference>
<evidence type="ECO:0000256" key="1">
    <source>
        <dbReference type="ARBA" id="ARBA00022614"/>
    </source>
</evidence>
<dbReference type="PANTHER" id="PTHR45712">
    <property type="entry name" value="AGAP008170-PA"/>
    <property type="match status" value="1"/>
</dbReference>
<organism evidence="3 4">
    <name type="scientific">Mesorhabditis spiculigera</name>
    <dbReference type="NCBI Taxonomy" id="96644"/>
    <lineage>
        <taxon>Eukaryota</taxon>
        <taxon>Metazoa</taxon>
        <taxon>Ecdysozoa</taxon>
        <taxon>Nematoda</taxon>
        <taxon>Chromadorea</taxon>
        <taxon>Rhabditida</taxon>
        <taxon>Rhabditina</taxon>
        <taxon>Rhabditomorpha</taxon>
        <taxon>Rhabditoidea</taxon>
        <taxon>Rhabditidae</taxon>
        <taxon>Mesorhabditinae</taxon>
        <taxon>Mesorhabditis</taxon>
    </lineage>
</organism>
<reference evidence="3" key="1">
    <citation type="submission" date="2023-06" db="EMBL/GenBank/DDBJ databases">
        <authorList>
            <person name="Delattre M."/>
        </authorList>
    </citation>
    <scope>NUCLEOTIDE SEQUENCE</scope>
    <source>
        <strain evidence="3">AF72</strain>
    </source>
</reference>
<protein>
    <submittedName>
        <fullName evidence="3">Uncharacterized protein</fullName>
    </submittedName>
</protein>
<dbReference type="EMBL" id="CATQJA010002709">
    <property type="protein sequence ID" value="CAJ0586605.1"/>
    <property type="molecule type" value="Genomic_DNA"/>
</dbReference>
<evidence type="ECO:0000256" key="2">
    <source>
        <dbReference type="ARBA" id="ARBA00022737"/>
    </source>
</evidence>
<proteinExistence type="predicted"/>
<name>A0AA36DF93_9BILA</name>
<dbReference type="PANTHER" id="PTHR45712:SF22">
    <property type="entry name" value="INSULIN-LIKE GROWTH FACTOR-BINDING PROTEIN COMPLEX ACID LABILE SUBUNIT"/>
    <property type="match status" value="1"/>
</dbReference>
<dbReference type="InterPro" id="IPR032675">
    <property type="entry name" value="LRR_dom_sf"/>
</dbReference>
<evidence type="ECO:0000313" key="4">
    <source>
        <dbReference type="Proteomes" id="UP001177023"/>
    </source>
</evidence>
<keyword evidence="2" id="KW-0677">Repeat</keyword>
<dbReference type="AlphaFoldDB" id="A0AA36DF93"/>
<dbReference type="InterPro" id="IPR050333">
    <property type="entry name" value="SLRP"/>
</dbReference>
<sequence length="528" mass="58746">MGWLSIVISLWLLHLAFGLSFEVLPQCREAVKYSYGQVSGSEYYGYEIPIDLKLSTTDTSLNICADLVMRHSGYGMRRTKTGTKVGRRHRRLAERAVINTQGRLPNATVEYLAQFPWKGIQINDEYDDDNTGLWDALTRLLEMVPTIEELYLLGTNQKLDAKQTAFLDVLANRTWKIISNEGFPWPKTLDFKTTQLKAVRIFDTKLKVVPTWIKSAKGLQYLQIDNGGTELGELGTIADLPVLEHLILTRCGMTSVNNSLVTSPKLISLDLTCNTITEIPDGFFDAMPGVQFLSLLGNPITSFTQRLMKPLTNLKHLDIGRQTLYSGSKLGANFYLNRVGRRVLCTTYKASEPKLSSFPPDLLPNPSKLVSLEIVGQDQIQLAPDYFAGFPSLQMLNLHGVNLSTMVGLGLEKIAGLNYVRASALPFKTVDWFPEEVITNLNNLQHLFLQDSNVVELNAPLVALAKTSPFFCGELKYDIDSYRMTKLSTCALSILGQVLSAEGVSPNCTQSADTLISEAKQLIATKFE</sequence>
<dbReference type="Gene3D" id="3.80.10.10">
    <property type="entry name" value="Ribonuclease Inhibitor"/>
    <property type="match status" value="2"/>
</dbReference>
<gene>
    <name evidence="3" type="ORF">MSPICULIGERA_LOCUS24602</name>
</gene>
<accession>A0AA36DF93</accession>
<comment type="caution">
    <text evidence="3">The sequence shown here is derived from an EMBL/GenBank/DDBJ whole genome shotgun (WGS) entry which is preliminary data.</text>
</comment>
<dbReference type="Proteomes" id="UP001177023">
    <property type="component" value="Unassembled WGS sequence"/>
</dbReference>
<feature type="non-terminal residue" evidence="3">
    <location>
        <position position="528"/>
    </location>
</feature>
<dbReference type="SUPFAM" id="SSF52058">
    <property type="entry name" value="L domain-like"/>
    <property type="match status" value="1"/>
</dbReference>
<dbReference type="Pfam" id="PF13855">
    <property type="entry name" value="LRR_8"/>
    <property type="match status" value="1"/>
</dbReference>
<keyword evidence="1" id="KW-0433">Leucine-rich repeat</keyword>